<dbReference type="AlphaFoldDB" id="A0A3E2B684"/>
<dbReference type="RefSeq" id="WP_117141680.1">
    <property type="nucleotide sequence ID" value="NZ_CAKXKJ010000009.1"/>
</dbReference>
<dbReference type="EMBL" id="QQRQ01000002">
    <property type="protein sequence ID" value="RFT07552.1"/>
    <property type="molecule type" value="Genomic_DNA"/>
</dbReference>
<protein>
    <submittedName>
        <fullName evidence="2">Uncharacterized protein</fullName>
    </submittedName>
</protein>
<sequence length="170" mass="18926">MELRQTIRTGIRNIRRAWWEPGLMLALSALLVAAAWLWIPAPLVENPVQTELLYIQVDSGTHGMVRWKPKTMVERQTARAIVDHMATLHKKNTLCPAHKALEGRPNMYIHFRTEDSYQVVALQVGGGQRRGVSYPRDGGGLALAAQVLQPQDLEAYVLAQIHGALSGESL</sequence>
<name>A0A3E2B684_9FIRM</name>
<keyword evidence="1" id="KW-1133">Transmembrane helix</keyword>
<reference evidence="2 3" key="1">
    <citation type="submission" date="2018-07" db="EMBL/GenBank/DDBJ databases">
        <title>GABA Modulating Bacteria of the Human Gut Microbiota.</title>
        <authorList>
            <person name="Strandwitz P."/>
            <person name="Kim K.H."/>
            <person name="Terekhova D."/>
            <person name="Liu J.K."/>
            <person name="Sharma A."/>
            <person name="Levering J."/>
            <person name="Mcdonald D."/>
            <person name="Dietrich D."/>
            <person name="Ramadhar T.R."/>
            <person name="Lekbua A."/>
            <person name="Mroue N."/>
            <person name="Liston C."/>
            <person name="Stewart E.J."/>
            <person name="Dubin M.J."/>
            <person name="Zengler K."/>
            <person name="Knight R."/>
            <person name="Gilbert J.A."/>
            <person name="Clardy J."/>
            <person name="Lewis K."/>
        </authorList>
    </citation>
    <scope>NUCLEOTIDE SEQUENCE [LARGE SCALE GENOMIC DNA]</scope>
    <source>
        <strain evidence="2 3">KLE1738</strain>
    </source>
</reference>
<keyword evidence="1" id="KW-0472">Membrane</keyword>
<accession>A0A3E2B684</accession>
<evidence type="ECO:0000313" key="2">
    <source>
        <dbReference type="EMBL" id="RFT07552.1"/>
    </source>
</evidence>
<evidence type="ECO:0000313" key="3">
    <source>
        <dbReference type="Proteomes" id="UP000260649"/>
    </source>
</evidence>
<keyword evidence="3" id="KW-1185">Reference proteome</keyword>
<dbReference type="GeneID" id="97994631"/>
<evidence type="ECO:0000256" key="1">
    <source>
        <dbReference type="SAM" id="Phobius"/>
    </source>
</evidence>
<dbReference type="Proteomes" id="UP000260649">
    <property type="component" value="Unassembled WGS sequence"/>
</dbReference>
<proteinExistence type="predicted"/>
<organism evidence="2 3">
    <name type="scientific">Evtepia gabavorous</name>
    <dbReference type="NCBI Taxonomy" id="2211183"/>
    <lineage>
        <taxon>Bacteria</taxon>
        <taxon>Bacillati</taxon>
        <taxon>Bacillota</taxon>
        <taxon>Clostridia</taxon>
        <taxon>Eubacteriales</taxon>
        <taxon>Evtepia</taxon>
    </lineage>
</organism>
<comment type="caution">
    <text evidence="2">The sequence shown here is derived from an EMBL/GenBank/DDBJ whole genome shotgun (WGS) entry which is preliminary data.</text>
</comment>
<keyword evidence="1" id="KW-0812">Transmembrane</keyword>
<gene>
    <name evidence="2" type="ORF">DV520_02605</name>
</gene>
<feature type="transmembrane region" description="Helical" evidence="1">
    <location>
        <begin position="21"/>
        <end position="39"/>
    </location>
</feature>